<dbReference type="SUPFAM" id="SSF55729">
    <property type="entry name" value="Acyl-CoA N-acyltransferases (Nat)"/>
    <property type="match status" value="1"/>
</dbReference>
<dbReference type="InterPro" id="IPR016181">
    <property type="entry name" value="Acyl_CoA_acyltransferase"/>
</dbReference>
<protein>
    <submittedName>
        <fullName evidence="4">Acetyltransferase (GNAT) family protein</fullName>
    </submittedName>
</protein>
<dbReference type="PANTHER" id="PTHR43877">
    <property type="entry name" value="AMINOALKYLPHOSPHONATE N-ACETYLTRANSFERASE-RELATED-RELATED"/>
    <property type="match status" value="1"/>
</dbReference>
<sequence length="208" mass="22311">MTLSPARHIRDLRRSDQNGRMTLTVRLATHDDMPALRKLMTAAIAELQKEFLTEEQIAASAAIMGLDTQLIDDGTYFAVVESSTVAESTAVGGESVRGCGGWSRRATLYGGDHTAGRDAALLDPAKDPARVRAMYTDPAHTRRGIGRMILTACEEAAAAEGFRTLELMGTMSGQPLYAAAGFVVVEELQDDRGGASVPLVRMRKTITG</sequence>
<comment type="caution">
    <text evidence="4">The sequence shown here is derived from an EMBL/GenBank/DDBJ whole genome shotgun (WGS) entry which is preliminary data.</text>
</comment>
<dbReference type="PANTHER" id="PTHR43877:SF1">
    <property type="entry name" value="ACETYLTRANSFERASE"/>
    <property type="match status" value="1"/>
</dbReference>
<name>A0A2T0K7F7_9ACTN</name>
<proteinExistence type="predicted"/>
<accession>A0A2T0K7F7</accession>
<organism evidence="4 5">
    <name type="scientific">Actinoplanes italicus</name>
    <dbReference type="NCBI Taxonomy" id="113567"/>
    <lineage>
        <taxon>Bacteria</taxon>
        <taxon>Bacillati</taxon>
        <taxon>Actinomycetota</taxon>
        <taxon>Actinomycetes</taxon>
        <taxon>Micromonosporales</taxon>
        <taxon>Micromonosporaceae</taxon>
        <taxon>Actinoplanes</taxon>
    </lineage>
</organism>
<gene>
    <name evidence="4" type="ORF">CLV67_111105</name>
</gene>
<keyword evidence="5" id="KW-1185">Reference proteome</keyword>
<evidence type="ECO:0000313" key="5">
    <source>
        <dbReference type="Proteomes" id="UP000239415"/>
    </source>
</evidence>
<dbReference type="EMBL" id="PVMZ01000011">
    <property type="protein sequence ID" value="PRX18957.1"/>
    <property type="molecule type" value="Genomic_DNA"/>
</dbReference>
<dbReference type="AlphaFoldDB" id="A0A2T0K7F7"/>
<evidence type="ECO:0000256" key="2">
    <source>
        <dbReference type="ARBA" id="ARBA00023315"/>
    </source>
</evidence>
<keyword evidence="1 4" id="KW-0808">Transferase</keyword>
<dbReference type="Pfam" id="PF13508">
    <property type="entry name" value="Acetyltransf_7"/>
    <property type="match status" value="1"/>
</dbReference>
<keyword evidence="2" id="KW-0012">Acyltransferase</keyword>
<dbReference type="InterPro" id="IPR000182">
    <property type="entry name" value="GNAT_dom"/>
</dbReference>
<evidence type="ECO:0000313" key="4">
    <source>
        <dbReference type="EMBL" id="PRX18957.1"/>
    </source>
</evidence>
<dbReference type="PROSITE" id="PS51186">
    <property type="entry name" value="GNAT"/>
    <property type="match status" value="1"/>
</dbReference>
<evidence type="ECO:0000259" key="3">
    <source>
        <dbReference type="PROSITE" id="PS51186"/>
    </source>
</evidence>
<dbReference type="Gene3D" id="3.40.630.30">
    <property type="match status" value="1"/>
</dbReference>
<reference evidence="4 5" key="1">
    <citation type="submission" date="2018-03" db="EMBL/GenBank/DDBJ databases">
        <title>Genomic Encyclopedia of Archaeal and Bacterial Type Strains, Phase II (KMG-II): from individual species to whole genera.</title>
        <authorList>
            <person name="Goeker M."/>
        </authorList>
    </citation>
    <scope>NUCLEOTIDE SEQUENCE [LARGE SCALE GENOMIC DNA]</scope>
    <source>
        <strain evidence="4 5">DSM 43146</strain>
    </source>
</reference>
<dbReference type="InterPro" id="IPR050832">
    <property type="entry name" value="Bact_Acetyltransf"/>
</dbReference>
<evidence type="ECO:0000256" key="1">
    <source>
        <dbReference type="ARBA" id="ARBA00022679"/>
    </source>
</evidence>
<feature type="domain" description="N-acetyltransferase" evidence="3">
    <location>
        <begin position="23"/>
        <end position="207"/>
    </location>
</feature>
<dbReference type="Proteomes" id="UP000239415">
    <property type="component" value="Unassembled WGS sequence"/>
</dbReference>
<dbReference type="GO" id="GO:0016747">
    <property type="term" value="F:acyltransferase activity, transferring groups other than amino-acyl groups"/>
    <property type="evidence" value="ECO:0007669"/>
    <property type="project" value="InterPro"/>
</dbReference>